<dbReference type="CDD" id="cd02000">
    <property type="entry name" value="TPP_E1_PDC_ADC_BCADC"/>
    <property type="match status" value="1"/>
</dbReference>
<dbReference type="SUPFAM" id="SSF52922">
    <property type="entry name" value="TK C-terminal domain-like"/>
    <property type="match status" value="1"/>
</dbReference>
<organism evidence="6 7">
    <name type="scientific">Persicimonas caeni</name>
    <dbReference type="NCBI Taxonomy" id="2292766"/>
    <lineage>
        <taxon>Bacteria</taxon>
        <taxon>Deltaproteobacteria</taxon>
        <taxon>Bradymonadales</taxon>
        <taxon>Bradymonadaceae</taxon>
        <taxon>Persicimonas</taxon>
    </lineage>
</organism>
<evidence type="ECO:0000259" key="5">
    <source>
        <dbReference type="SMART" id="SM00861"/>
    </source>
</evidence>
<dbReference type="AlphaFoldDB" id="A0A4Y6Q0I9"/>
<evidence type="ECO:0000313" key="6">
    <source>
        <dbReference type="EMBL" id="QDG53757.1"/>
    </source>
</evidence>
<dbReference type="Pfam" id="PF00676">
    <property type="entry name" value="E1_dh"/>
    <property type="match status" value="1"/>
</dbReference>
<evidence type="ECO:0000256" key="4">
    <source>
        <dbReference type="SAM" id="MobiDB-lite"/>
    </source>
</evidence>
<dbReference type="PANTHER" id="PTHR43257">
    <property type="entry name" value="PYRUVATE DEHYDROGENASE E1 COMPONENT BETA SUBUNIT"/>
    <property type="match status" value="1"/>
</dbReference>
<dbReference type="InterPro" id="IPR033248">
    <property type="entry name" value="Transketolase_C"/>
</dbReference>
<dbReference type="SMART" id="SM00861">
    <property type="entry name" value="Transket_pyr"/>
    <property type="match status" value="1"/>
</dbReference>
<keyword evidence="7" id="KW-1185">Reference proteome</keyword>
<keyword evidence="2" id="KW-0560">Oxidoreductase</keyword>
<dbReference type="InterPro" id="IPR029061">
    <property type="entry name" value="THDP-binding"/>
</dbReference>
<evidence type="ECO:0000256" key="1">
    <source>
        <dbReference type="ARBA" id="ARBA00001964"/>
    </source>
</evidence>
<feature type="domain" description="Transketolase-like pyrimidine-binding" evidence="5">
    <location>
        <begin position="396"/>
        <end position="584"/>
    </location>
</feature>
<dbReference type="Pfam" id="PF02780">
    <property type="entry name" value="Transketolase_C"/>
    <property type="match status" value="1"/>
</dbReference>
<dbReference type="CDD" id="cd07036">
    <property type="entry name" value="TPP_PYR_E1-PDHc-beta_like"/>
    <property type="match status" value="1"/>
</dbReference>
<gene>
    <name evidence="6" type="ORF">FIV42_24335</name>
</gene>
<protein>
    <submittedName>
        <fullName evidence="6">Dehydrogenase</fullName>
    </submittedName>
</protein>
<dbReference type="PANTHER" id="PTHR43257:SF2">
    <property type="entry name" value="PYRUVATE DEHYDROGENASE E1 COMPONENT SUBUNIT BETA"/>
    <property type="match status" value="1"/>
</dbReference>
<dbReference type="Pfam" id="PF02779">
    <property type="entry name" value="Transket_pyr"/>
    <property type="match status" value="1"/>
</dbReference>
<name>A0A4Y6Q0I9_PERCE</name>
<sequence length="730" mass="80423">MATNIEGSSADEIQAKANDGAGGEAKAPAGDGASTDKYGGLSPDELVQLFRDMYTSRKLDDAEINLKRQQKIYFQISGAGHEAALVGAAKAMKAGYDWFYPYYRDRALCVALGMTPLEVLAEAVGSSEDPNSGGRQMPAHWGHKDLNIVSQSSCTGTQELQAAGAAEVGRIMSQVDELKDKTDLYKDDEVVYVSIGDGASSEGEFWEAIGTASTYKLPVIFMVEDNGYAISVPSTEQVHGGSISKACAGFENLYITEYDGCDPIESYVEAKKAVEYARSGKGPALLHAHVIRPYSHSMSDDEKMYKPDAEREAEAAKDPIKTFPEFLVAEGILTEEGVEEVKAEVEQAVRDAVDEALELPTPHPDTVLDYVWSPDVDPTSDEFDVEPQWDEEGGEKTMVDLLNNTMRTEMRRDPRIVIFGEDVADVTKQELEGEVKGKGGVFKVTHGLQSEFGYRRVFNSPLAEANIIGRAIGMATRGLKPVVEIQFFDYIWPAYMQLKNELSNMRWRSNNAFSAPVVVRVPIGGYLKGGAPYHSQSGAVLFTHIPGLRVVMPSTAADAAGLLRTAIRCEDPVMFLEPKHLYRQTYNKSFNPGEDYTIPFGKAKTVREGNDLTIITYGSTVERSRRAVKKTGIDAEIIDLRSLQPYDWDAIANSVKKTNKALVVYEDGKSWGYGTEIATRIGDELFEYLDGPVKRVAAMDSFVAYHPDLEDRILPQIDDIAEAVEWLDKY</sequence>
<proteinExistence type="predicted"/>
<dbReference type="RefSeq" id="WP_141200211.1">
    <property type="nucleotide sequence ID" value="NZ_CP041186.1"/>
</dbReference>
<feature type="region of interest" description="Disordered" evidence="4">
    <location>
        <begin position="1"/>
        <end position="39"/>
    </location>
</feature>
<dbReference type="EMBL" id="CP041186">
    <property type="protein sequence ID" value="QDG53757.1"/>
    <property type="molecule type" value="Genomic_DNA"/>
</dbReference>
<dbReference type="OrthoDB" id="9780894at2"/>
<dbReference type="InterPro" id="IPR001017">
    <property type="entry name" value="DH_E1"/>
</dbReference>
<dbReference type="SUPFAM" id="SSF52518">
    <property type="entry name" value="Thiamin diphosphate-binding fold (THDP-binding)"/>
    <property type="match status" value="2"/>
</dbReference>
<dbReference type="Gene3D" id="3.40.50.920">
    <property type="match status" value="1"/>
</dbReference>
<keyword evidence="3" id="KW-0786">Thiamine pyrophosphate</keyword>
<dbReference type="Gene3D" id="3.40.50.970">
    <property type="match status" value="2"/>
</dbReference>
<dbReference type="FunFam" id="3.40.50.920:FF:000001">
    <property type="entry name" value="Pyruvate dehydrogenase E1 beta subunit"/>
    <property type="match status" value="1"/>
</dbReference>
<dbReference type="FunFam" id="3.40.50.970:FF:000001">
    <property type="entry name" value="Pyruvate dehydrogenase E1 beta subunit"/>
    <property type="match status" value="1"/>
</dbReference>
<dbReference type="Proteomes" id="UP000315995">
    <property type="component" value="Chromosome"/>
</dbReference>
<dbReference type="GO" id="GO:0016624">
    <property type="term" value="F:oxidoreductase activity, acting on the aldehyde or oxo group of donors, disulfide as acceptor"/>
    <property type="evidence" value="ECO:0007669"/>
    <property type="project" value="InterPro"/>
</dbReference>
<accession>A0A5B8YCU3</accession>
<evidence type="ECO:0000256" key="3">
    <source>
        <dbReference type="ARBA" id="ARBA00023052"/>
    </source>
</evidence>
<comment type="cofactor">
    <cofactor evidence="1">
        <name>thiamine diphosphate</name>
        <dbReference type="ChEBI" id="CHEBI:58937"/>
    </cofactor>
</comment>
<dbReference type="InterPro" id="IPR009014">
    <property type="entry name" value="Transketo_C/PFOR_II"/>
</dbReference>
<evidence type="ECO:0000313" key="7">
    <source>
        <dbReference type="Proteomes" id="UP000315995"/>
    </source>
</evidence>
<accession>A0A4Y6Q0I9</accession>
<evidence type="ECO:0000256" key="2">
    <source>
        <dbReference type="ARBA" id="ARBA00023002"/>
    </source>
</evidence>
<dbReference type="InterPro" id="IPR005475">
    <property type="entry name" value="Transketolase-like_Pyr-bd"/>
</dbReference>
<reference evidence="6 7" key="1">
    <citation type="submission" date="2019-06" db="EMBL/GenBank/DDBJ databases">
        <title>Persicimonas caeni gen. nov., sp. nov., a predatory bacterium isolated from solar saltern.</title>
        <authorList>
            <person name="Wang S."/>
        </authorList>
    </citation>
    <scope>NUCLEOTIDE SEQUENCE [LARGE SCALE GENOMIC DNA]</scope>
    <source>
        <strain evidence="6 7">YN101</strain>
    </source>
</reference>